<accession>A0ABP6QKW2</accession>
<comment type="caution">
    <text evidence="4">The sequence shown here is derived from an EMBL/GenBank/DDBJ whole genome shotgun (WGS) entry which is preliminary data.</text>
</comment>
<evidence type="ECO:0000259" key="3">
    <source>
        <dbReference type="PROSITE" id="PS50977"/>
    </source>
</evidence>
<dbReference type="Proteomes" id="UP001501237">
    <property type="component" value="Unassembled WGS sequence"/>
</dbReference>
<keyword evidence="1 2" id="KW-0238">DNA-binding</keyword>
<evidence type="ECO:0000256" key="1">
    <source>
        <dbReference type="ARBA" id="ARBA00023125"/>
    </source>
</evidence>
<feature type="DNA-binding region" description="H-T-H motif" evidence="2">
    <location>
        <begin position="27"/>
        <end position="46"/>
    </location>
</feature>
<reference evidence="5" key="1">
    <citation type="journal article" date="2019" name="Int. J. Syst. Evol. Microbiol.">
        <title>The Global Catalogue of Microorganisms (GCM) 10K type strain sequencing project: providing services to taxonomists for standard genome sequencing and annotation.</title>
        <authorList>
            <consortium name="The Broad Institute Genomics Platform"/>
            <consortium name="The Broad Institute Genome Sequencing Center for Infectious Disease"/>
            <person name="Wu L."/>
            <person name="Ma J."/>
        </authorList>
    </citation>
    <scope>NUCLEOTIDE SEQUENCE [LARGE SCALE GENOMIC DNA]</scope>
    <source>
        <strain evidence="5">JCM 9377</strain>
    </source>
</reference>
<feature type="domain" description="HTH tetR-type" evidence="3">
    <location>
        <begin position="4"/>
        <end position="64"/>
    </location>
</feature>
<keyword evidence="5" id="KW-1185">Reference proteome</keyword>
<dbReference type="PANTHER" id="PTHR30055:SF146">
    <property type="entry name" value="HTH-TYPE TRANSCRIPTIONAL DUAL REGULATOR CECR"/>
    <property type="match status" value="1"/>
</dbReference>
<evidence type="ECO:0000313" key="5">
    <source>
        <dbReference type="Proteomes" id="UP001501237"/>
    </source>
</evidence>
<dbReference type="Gene3D" id="1.10.357.10">
    <property type="entry name" value="Tetracycline Repressor, domain 2"/>
    <property type="match status" value="1"/>
</dbReference>
<protein>
    <submittedName>
        <fullName evidence="4">TetR family transcriptional regulator</fullName>
    </submittedName>
</protein>
<dbReference type="PANTHER" id="PTHR30055">
    <property type="entry name" value="HTH-TYPE TRANSCRIPTIONAL REGULATOR RUTR"/>
    <property type="match status" value="1"/>
</dbReference>
<evidence type="ECO:0000256" key="2">
    <source>
        <dbReference type="PROSITE-ProRule" id="PRU00335"/>
    </source>
</evidence>
<sequence>MSAEERRESVILAAMSEFARGGYQGTSTEAIAKRVGVSQPYLFRLFPNKRAIFLAACLRCMEATKSTFVEAAKDLPVDERHHAMATSYLERIVNTELLMMQMQMHVAVFVAKENGDAEFGAILRRAWTDLYDTCRELLGFDNKATTDFFSCGMLINVMTALDYPEDDPLWGCIELPTGEKH</sequence>
<dbReference type="InterPro" id="IPR009057">
    <property type="entry name" value="Homeodomain-like_sf"/>
</dbReference>
<name>A0ABP6QKW2_9ACTN</name>
<evidence type="ECO:0000313" key="4">
    <source>
        <dbReference type="EMBL" id="GAA3235531.1"/>
    </source>
</evidence>
<dbReference type="PROSITE" id="PS50977">
    <property type="entry name" value="HTH_TETR_2"/>
    <property type="match status" value="1"/>
</dbReference>
<dbReference type="Pfam" id="PF00440">
    <property type="entry name" value="TetR_N"/>
    <property type="match status" value="1"/>
</dbReference>
<dbReference type="PRINTS" id="PR00455">
    <property type="entry name" value="HTHTETR"/>
</dbReference>
<dbReference type="InterPro" id="IPR001647">
    <property type="entry name" value="HTH_TetR"/>
</dbReference>
<dbReference type="EMBL" id="BAAAUV010000028">
    <property type="protein sequence ID" value="GAA3235531.1"/>
    <property type="molecule type" value="Genomic_DNA"/>
</dbReference>
<proteinExistence type="predicted"/>
<gene>
    <name evidence="4" type="ORF">GCM10010468_69340</name>
</gene>
<dbReference type="InterPro" id="IPR050109">
    <property type="entry name" value="HTH-type_TetR-like_transc_reg"/>
</dbReference>
<dbReference type="SUPFAM" id="SSF46689">
    <property type="entry name" value="Homeodomain-like"/>
    <property type="match status" value="1"/>
</dbReference>
<organism evidence="4 5">
    <name type="scientific">Actinocorallia longicatena</name>
    <dbReference type="NCBI Taxonomy" id="111803"/>
    <lineage>
        <taxon>Bacteria</taxon>
        <taxon>Bacillati</taxon>
        <taxon>Actinomycetota</taxon>
        <taxon>Actinomycetes</taxon>
        <taxon>Streptosporangiales</taxon>
        <taxon>Thermomonosporaceae</taxon>
        <taxon>Actinocorallia</taxon>
    </lineage>
</organism>